<accession>A0A1M6NJS9</accession>
<name>A0A1M6NJS9_PARC5</name>
<dbReference type="EMBL" id="FRAG01000017">
    <property type="protein sequence ID" value="SHJ95995.1"/>
    <property type="molecule type" value="Genomic_DNA"/>
</dbReference>
<organism evidence="1 2">
    <name type="scientific">Paramaledivibacter caminithermalis (strain DSM 15212 / CIP 107654 / DViRD3)</name>
    <name type="common">Clostridium caminithermale</name>
    <dbReference type="NCBI Taxonomy" id="1121301"/>
    <lineage>
        <taxon>Bacteria</taxon>
        <taxon>Bacillati</taxon>
        <taxon>Bacillota</taxon>
        <taxon>Clostridia</taxon>
        <taxon>Peptostreptococcales</taxon>
        <taxon>Caminicellaceae</taxon>
        <taxon>Paramaledivibacter</taxon>
    </lineage>
</organism>
<protein>
    <submittedName>
        <fullName evidence="1">Uncharacterized protein</fullName>
    </submittedName>
</protein>
<reference evidence="1 2" key="1">
    <citation type="submission" date="2016-11" db="EMBL/GenBank/DDBJ databases">
        <authorList>
            <person name="Jaros S."/>
            <person name="Januszkiewicz K."/>
            <person name="Wedrychowicz H."/>
        </authorList>
    </citation>
    <scope>NUCLEOTIDE SEQUENCE [LARGE SCALE GENOMIC DNA]</scope>
    <source>
        <strain evidence="1 2">DSM 15212</strain>
    </source>
</reference>
<gene>
    <name evidence="1" type="ORF">SAMN02745912_01759</name>
</gene>
<dbReference type="Proteomes" id="UP000184465">
    <property type="component" value="Unassembled WGS sequence"/>
</dbReference>
<keyword evidence="2" id="KW-1185">Reference proteome</keyword>
<evidence type="ECO:0000313" key="1">
    <source>
        <dbReference type="EMBL" id="SHJ95995.1"/>
    </source>
</evidence>
<evidence type="ECO:0000313" key="2">
    <source>
        <dbReference type="Proteomes" id="UP000184465"/>
    </source>
</evidence>
<sequence length="42" mass="4642">MKKRKISRLLLSNISSYDIITCGNTGGPLLQISKMNVYDGGR</sequence>
<dbReference type="AlphaFoldDB" id="A0A1M6NJS9"/>
<proteinExistence type="predicted"/>